<dbReference type="GO" id="GO:0006635">
    <property type="term" value="P:fatty acid beta-oxidation"/>
    <property type="evidence" value="ECO:0007669"/>
    <property type="project" value="InterPro"/>
</dbReference>
<reference evidence="2" key="1">
    <citation type="journal article" date="2020" name="bioRxiv">
        <title>Comparative genomics of Chlamydomonas.</title>
        <authorList>
            <person name="Craig R.J."/>
            <person name="Hasan A.R."/>
            <person name="Ness R.W."/>
            <person name="Keightley P.D."/>
        </authorList>
    </citation>
    <scope>NUCLEOTIDE SEQUENCE</scope>
    <source>
        <strain evidence="2">CCAP 11/173</strain>
    </source>
</reference>
<protein>
    <recommendedName>
        <fullName evidence="1">Acyl-CoA oxidase C-terminal domain-containing protein</fullName>
    </recommendedName>
</protein>
<evidence type="ECO:0000259" key="1">
    <source>
        <dbReference type="Pfam" id="PF01756"/>
    </source>
</evidence>
<feature type="non-terminal residue" evidence="2">
    <location>
        <position position="1"/>
    </location>
</feature>
<proteinExistence type="predicted"/>
<organism evidence="2 3">
    <name type="scientific">Chlamydomonas schloesseri</name>
    <dbReference type="NCBI Taxonomy" id="2026947"/>
    <lineage>
        <taxon>Eukaryota</taxon>
        <taxon>Viridiplantae</taxon>
        <taxon>Chlorophyta</taxon>
        <taxon>core chlorophytes</taxon>
        <taxon>Chlorophyceae</taxon>
        <taxon>CS clade</taxon>
        <taxon>Chlamydomonadales</taxon>
        <taxon>Chlamydomonadaceae</taxon>
        <taxon>Chlamydomonas</taxon>
    </lineage>
</organism>
<keyword evidence="3" id="KW-1185">Reference proteome</keyword>
<dbReference type="InterPro" id="IPR002655">
    <property type="entry name" value="Acyl-CoA_oxidase_C"/>
</dbReference>
<gene>
    <name evidence="2" type="ORF">HYH02_013942</name>
</gene>
<evidence type="ECO:0000313" key="2">
    <source>
        <dbReference type="EMBL" id="KAG2429684.1"/>
    </source>
</evidence>
<feature type="domain" description="Acyl-CoA oxidase C-terminal" evidence="1">
    <location>
        <begin position="2"/>
        <end position="47"/>
    </location>
</feature>
<evidence type="ECO:0000313" key="3">
    <source>
        <dbReference type="Proteomes" id="UP000613740"/>
    </source>
</evidence>
<comment type="caution">
    <text evidence="2">The sequence shown here is derived from an EMBL/GenBank/DDBJ whole genome shotgun (WGS) entry which is preliminary data.</text>
</comment>
<dbReference type="Proteomes" id="UP000613740">
    <property type="component" value="Unassembled WGS sequence"/>
</dbReference>
<name>A0A835SMD9_9CHLO</name>
<dbReference type="Gene3D" id="1.20.140.10">
    <property type="entry name" value="Butyryl-CoA Dehydrogenase, subunit A, domain 3"/>
    <property type="match status" value="1"/>
</dbReference>
<dbReference type="InterPro" id="IPR036250">
    <property type="entry name" value="AcylCo_DH-like_C"/>
</dbReference>
<accession>A0A835SMD9</accession>
<dbReference type="EMBL" id="JAEHOD010000083">
    <property type="protein sequence ID" value="KAG2429684.1"/>
    <property type="molecule type" value="Genomic_DNA"/>
</dbReference>
<dbReference type="AlphaFoldDB" id="A0A835SMD9"/>
<dbReference type="GO" id="GO:0005777">
    <property type="term" value="C:peroxisome"/>
    <property type="evidence" value="ECO:0007669"/>
    <property type="project" value="InterPro"/>
</dbReference>
<dbReference type="Pfam" id="PF01756">
    <property type="entry name" value="ACOX"/>
    <property type="match status" value="1"/>
</dbReference>
<dbReference type="GO" id="GO:0003997">
    <property type="term" value="F:acyl-CoA oxidase activity"/>
    <property type="evidence" value="ECO:0007669"/>
    <property type="project" value="InterPro"/>
</dbReference>
<dbReference type="OrthoDB" id="538336at2759"/>
<dbReference type="SUPFAM" id="SSF47203">
    <property type="entry name" value="Acyl-CoA dehydrogenase C-terminal domain-like"/>
    <property type="match status" value="1"/>
</dbReference>
<sequence length="72" mass="7572">NDEYIAPSKAKAISRLVVSLCSELRGVALPLVDAFAIPDHILRAPIGLGGNGGAGPQPDIYREYLHAAGFEV</sequence>